<dbReference type="Pfam" id="PF10082">
    <property type="entry name" value="BBP2_2"/>
    <property type="match status" value="1"/>
</dbReference>
<feature type="signal peptide" evidence="1">
    <location>
        <begin position="1"/>
        <end position="22"/>
    </location>
</feature>
<accession>A0A2W4SJ43</accession>
<dbReference type="EMBL" id="QJPH01000383">
    <property type="protein sequence ID" value="PZN75510.1"/>
    <property type="molecule type" value="Genomic_DNA"/>
</dbReference>
<evidence type="ECO:0000313" key="3">
    <source>
        <dbReference type="Proteomes" id="UP000249396"/>
    </source>
</evidence>
<dbReference type="InterPro" id="IPR018759">
    <property type="entry name" value="BBP2_2"/>
</dbReference>
<evidence type="ECO:0000256" key="1">
    <source>
        <dbReference type="SAM" id="SignalP"/>
    </source>
</evidence>
<feature type="chain" id="PRO_5016163192" evidence="1">
    <location>
        <begin position="23"/>
        <end position="401"/>
    </location>
</feature>
<organism evidence="2 3">
    <name type="scientific">Candidatus Methylumidiphilus alinenensis</name>
    <dbReference type="NCBI Taxonomy" id="2202197"/>
    <lineage>
        <taxon>Bacteria</taxon>
        <taxon>Pseudomonadati</taxon>
        <taxon>Pseudomonadota</taxon>
        <taxon>Gammaproteobacteria</taxon>
        <taxon>Methylococcales</taxon>
        <taxon>Candidatus Methylumidiphilus</taxon>
    </lineage>
</organism>
<dbReference type="Proteomes" id="UP000249396">
    <property type="component" value="Unassembled WGS sequence"/>
</dbReference>
<reference evidence="2 3" key="1">
    <citation type="journal article" date="2018" name="Aquat. Microb. Ecol.">
        <title>Gammaproteobacterial methanotrophs dominate.</title>
        <authorList>
            <person name="Rissanen A.J."/>
            <person name="Saarenheimo J."/>
            <person name="Tiirola M."/>
            <person name="Peura S."/>
            <person name="Aalto S.L."/>
            <person name="Karvinen A."/>
            <person name="Nykanen H."/>
        </authorList>
    </citation>
    <scope>NUCLEOTIDE SEQUENCE [LARGE SCALE GENOMIC DNA]</scope>
    <source>
        <strain evidence="2">AMbin10</strain>
    </source>
</reference>
<sequence length="401" mass="44843">MARHGIPFCLILLYPLAVFALADPSDTFQPSVSGNITYDDNLFRQSSSANISLFNGLIRDDVINQTTVGSAVNYTLGRQKLKLDLNMSYVLFANNKFLDNISSNDRATWDWQLGKQCSGEIGYAYTRAMGGFTNTTFYGLNMITNNNVYANLNYAWHPRWKMRAGLSWQDYINSASQRTTYDQQTVTALAGLDYATPSNNSTGLEYTFSDGKYPNQQLINSTAIDNKFQQHNISALLTWSPTAKTSLNGNLGYNIRLYPDFSQRNFSGETYNLTLNWTPATKMKLALSASRQLNNWTDTTASYILTQGFSVSPMWQVSPKLALTAKLSRQTLNYTGDQITPGPTRQDTVLNGQVSLVYAPTSNAEITLGYQAGKRVTINPPNNQPYDYIFNSVFSSVMLKF</sequence>
<gene>
    <name evidence="2" type="ORF">DM484_18545</name>
</gene>
<dbReference type="InterPro" id="IPR017465">
    <property type="entry name" value="EpsL_proteobac"/>
</dbReference>
<comment type="caution">
    <text evidence="2">The sequence shown here is derived from an EMBL/GenBank/DDBJ whole genome shotgun (WGS) entry which is preliminary data.</text>
</comment>
<dbReference type="SUPFAM" id="SSF56935">
    <property type="entry name" value="Porins"/>
    <property type="match status" value="1"/>
</dbReference>
<dbReference type="NCBIfam" id="TIGR03014">
    <property type="entry name" value="EpsL"/>
    <property type="match status" value="1"/>
</dbReference>
<name>A0A2W4SJ43_9GAMM</name>
<keyword evidence="1" id="KW-0732">Signal</keyword>
<proteinExistence type="predicted"/>
<protein>
    <submittedName>
        <fullName evidence="2">Uncharacterized protein</fullName>
    </submittedName>
</protein>
<evidence type="ECO:0000313" key="2">
    <source>
        <dbReference type="EMBL" id="PZN75510.1"/>
    </source>
</evidence>
<dbReference type="AlphaFoldDB" id="A0A2W4SJ43"/>